<evidence type="ECO:0000313" key="2">
    <source>
        <dbReference type="Proteomes" id="UP000198862"/>
    </source>
</evidence>
<accession>A0A1I1PLJ9</accession>
<gene>
    <name evidence="1" type="ORF">SAMN02745724_03499</name>
</gene>
<dbReference type="AlphaFoldDB" id="A0A1I1PLJ9"/>
<sequence length="52" mass="5214">MNTLTSSELYSTSVLGVFVIGGLALNGMASAVAFGTLIAAAAIATTYMLSNK</sequence>
<reference evidence="1 2" key="1">
    <citation type="submission" date="2016-10" db="EMBL/GenBank/DDBJ databases">
        <authorList>
            <person name="de Groot N.N."/>
        </authorList>
    </citation>
    <scope>NUCLEOTIDE SEQUENCE [LARGE SCALE GENOMIC DNA]</scope>
    <source>
        <strain evidence="1 2">DSM 6059</strain>
    </source>
</reference>
<protein>
    <submittedName>
        <fullName evidence="1">Uncharacterized protein</fullName>
    </submittedName>
</protein>
<dbReference type="Proteomes" id="UP000198862">
    <property type="component" value="Unassembled WGS sequence"/>
</dbReference>
<evidence type="ECO:0000313" key="1">
    <source>
        <dbReference type="EMBL" id="SFD10759.1"/>
    </source>
</evidence>
<proteinExistence type="predicted"/>
<dbReference type="RefSeq" id="WP_177208088.1">
    <property type="nucleotide sequence ID" value="NZ_FOLO01000033.1"/>
</dbReference>
<organism evidence="1 2">
    <name type="scientific">Pseudoalteromonas denitrificans DSM 6059</name>
    <dbReference type="NCBI Taxonomy" id="1123010"/>
    <lineage>
        <taxon>Bacteria</taxon>
        <taxon>Pseudomonadati</taxon>
        <taxon>Pseudomonadota</taxon>
        <taxon>Gammaproteobacteria</taxon>
        <taxon>Alteromonadales</taxon>
        <taxon>Pseudoalteromonadaceae</taxon>
        <taxon>Pseudoalteromonas</taxon>
    </lineage>
</organism>
<name>A0A1I1PLJ9_9GAMM</name>
<dbReference type="EMBL" id="FOLO01000033">
    <property type="protein sequence ID" value="SFD10759.1"/>
    <property type="molecule type" value="Genomic_DNA"/>
</dbReference>
<keyword evidence="2" id="KW-1185">Reference proteome</keyword>